<reference evidence="1 2" key="1">
    <citation type="journal article" date="2013" name="Curr. Biol.">
        <title>The Genome of the Foraminiferan Reticulomyxa filosa.</title>
        <authorList>
            <person name="Glockner G."/>
            <person name="Hulsmann N."/>
            <person name="Schleicher M."/>
            <person name="Noegel A.A."/>
            <person name="Eichinger L."/>
            <person name="Gallinger C."/>
            <person name="Pawlowski J."/>
            <person name="Sierra R."/>
            <person name="Euteneuer U."/>
            <person name="Pillet L."/>
            <person name="Moustafa A."/>
            <person name="Platzer M."/>
            <person name="Groth M."/>
            <person name="Szafranski K."/>
            <person name="Schliwa M."/>
        </authorList>
    </citation>
    <scope>NUCLEOTIDE SEQUENCE [LARGE SCALE GENOMIC DNA]</scope>
</reference>
<protein>
    <submittedName>
        <fullName evidence="1">Uncharacterized protein</fullName>
    </submittedName>
</protein>
<proteinExistence type="predicted"/>
<sequence length="185" mass="21668">MYGGSITRKAEKLDNALQKLAAIFAKFAKAVDVQETYLDKTRTLLNYLDLLLDTKLDDFKAKCRTALHANNNEKEEKELILFIDKFEHQMKVEVVNQHVFWIRSLFDQFQLLDHRFAITDSEYTTLKSKLPEKSKQLFERLTGVDRRMKQLADGIRVLPYSDLNALINKVIEDLQVEMLAYLFTF</sequence>
<evidence type="ECO:0000313" key="1">
    <source>
        <dbReference type="EMBL" id="ETO11002.1"/>
    </source>
</evidence>
<dbReference type="Proteomes" id="UP000023152">
    <property type="component" value="Unassembled WGS sequence"/>
</dbReference>
<name>X6MC36_RETFI</name>
<gene>
    <name evidence="1" type="ORF">RFI_26374</name>
</gene>
<accession>X6MC36</accession>
<dbReference type="EMBL" id="ASPP01022888">
    <property type="protein sequence ID" value="ETO11002.1"/>
    <property type="molecule type" value="Genomic_DNA"/>
</dbReference>
<dbReference type="AlphaFoldDB" id="X6MC36"/>
<comment type="caution">
    <text evidence="1">The sequence shown here is derived from an EMBL/GenBank/DDBJ whole genome shotgun (WGS) entry which is preliminary data.</text>
</comment>
<evidence type="ECO:0000313" key="2">
    <source>
        <dbReference type="Proteomes" id="UP000023152"/>
    </source>
</evidence>
<organism evidence="1 2">
    <name type="scientific">Reticulomyxa filosa</name>
    <dbReference type="NCBI Taxonomy" id="46433"/>
    <lineage>
        <taxon>Eukaryota</taxon>
        <taxon>Sar</taxon>
        <taxon>Rhizaria</taxon>
        <taxon>Retaria</taxon>
        <taxon>Foraminifera</taxon>
        <taxon>Monothalamids</taxon>
        <taxon>Reticulomyxidae</taxon>
        <taxon>Reticulomyxa</taxon>
    </lineage>
</organism>
<keyword evidence="2" id="KW-1185">Reference proteome</keyword>